<reference evidence="1" key="1">
    <citation type="submission" date="2018-02" db="EMBL/GenBank/DDBJ databases">
        <title>Rhizophora mucronata_Transcriptome.</title>
        <authorList>
            <person name="Meera S.P."/>
            <person name="Sreeshan A."/>
            <person name="Augustine A."/>
        </authorList>
    </citation>
    <scope>NUCLEOTIDE SEQUENCE</scope>
    <source>
        <tissue evidence="1">Leaf</tissue>
    </source>
</reference>
<accession>A0A2P2JX65</accession>
<protein>
    <submittedName>
        <fullName evidence="1">Uncharacterized protein</fullName>
    </submittedName>
</protein>
<dbReference type="EMBL" id="GGEC01017586">
    <property type="protein sequence ID" value="MBW98069.1"/>
    <property type="molecule type" value="Transcribed_RNA"/>
</dbReference>
<evidence type="ECO:0000313" key="1">
    <source>
        <dbReference type="EMBL" id="MBW98069.1"/>
    </source>
</evidence>
<organism evidence="1">
    <name type="scientific">Rhizophora mucronata</name>
    <name type="common">Asiatic mangrove</name>
    <dbReference type="NCBI Taxonomy" id="61149"/>
    <lineage>
        <taxon>Eukaryota</taxon>
        <taxon>Viridiplantae</taxon>
        <taxon>Streptophyta</taxon>
        <taxon>Embryophyta</taxon>
        <taxon>Tracheophyta</taxon>
        <taxon>Spermatophyta</taxon>
        <taxon>Magnoliopsida</taxon>
        <taxon>eudicotyledons</taxon>
        <taxon>Gunneridae</taxon>
        <taxon>Pentapetalae</taxon>
        <taxon>rosids</taxon>
        <taxon>fabids</taxon>
        <taxon>Malpighiales</taxon>
        <taxon>Rhizophoraceae</taxon>
        <taxon>Rhizophora</taxon>
    </lineage>
</organism>
<sequence>MRKSSRHLVVIGAARGGTPHRAEADFTVCGLNDGGPTNVGQSSTDRG</sequence>
<dbReference type="AlphaFoldDB" id="A0A2P2JX65"/>
<proteinExistence type="predicted"/>
<name>A0A2P2JX65_RHIMU</name>